<dbReference type="Proteomes" id="UP000836841">
    <property type="component" value="Chromosome 1"/>
</dbReference>
<gene>
    <name evidence="2" type="ORF">TAV2_LOCUS3565</name>
</gene>
<proteinExistence type="predicted"/>
<feature type="compositionally biased region" description="Basic residues" evidence="1">
    <location>
        <begin position="69"/>
        <end position="83"/>
    </location>
</feature>
<feature type="region of interest" description="Disordered" evidence="1">
    <location>
        <begin position="40"/>
        <end position="83"/>
    </location>
</feature>
<protein>
    <recommendedName>
        <fullName evidence="4">Ribosomal protein L2</fullName>
    </recommendedName>
</protein>
<keyword evidence="3" id="KW-1185">Reference proteome</keyword>
<dbReference type="EMBL" id="OU466857">
    <property type="protein sequence ID" value="CAH2033553.1"/>
    <property type="molecule type" value="Genomic_DNA"/>
</dbReference>
<organism evidence="2 3">
    <name type="scientific">Thlaspi arvense</name>
    <name type="common">Field penny-cress</name>
    <dbReference type="NCBI Taxonomy" id="13288"/>
    <lineage>
        <taxon>Eukaryota</taxon>
        <taxon>Viridiplantae</taxon>
        <taxon>Streptophyta</taxon>
        <taxon>Embryophyta</taxon>
        <taxon>Tracheophyta</taxon>
        <taxon>Spermatophyta</taxon>
        <taxon>Magnoliopsida</taxon>
        <taxon>eudicotyledons</taxon>
        <taxon>Gunneridae</taxon>
        <taxon>Pentapetalae</taxon>
        <taxon>rosids</taxon>
        <taxon>malvids</taxon>
        <taxon>Brassicales</taxon>
        <taxon>Brassicaceae</taxon>
        <taxon>Thlaspideae</taxon>
        <taxon>Thlaspi</taxon>
    </lineage>
</organism>
<evidence type="ECO:0000313" key="2">
    <source>
        <dbReference type="EMBL" id="CAH2033553.1"/>
    </source>
</evidence>
<evidence type="ECO:0000313" key="3">
    <source>
        <dbReference type="Proteomes" id="UP000836841"/>
    </source>
</evidence>
<dbReference type="AlphaFoldDB" id="A0AAU9R8Y8"/>
<name>A0AAU9R8Y8_THLAR</name>
<dbReference type="PANTHER" id="PTHR35278:SF1">
    <property type="entry name" value="F8K7.16"/>
    <property type="match status" value="1"/>
</dbReference>
<sequence length="83" mass="9126">MGNVMDSFFTGFFHSMGNFFGSPLDFLSGKSCRVGVRKDHRTSDSGLSQHAVGVGPGHGIKVSRESKFARKGSKRRTRVHRKA</sequence>
<evidence type="ECO:0008006" key="4">
    <source>
        <dbReference type="Google" id="ProtNLM"/>
    </source>
</evidence>
<reference evidence="2 3" key="1">
    <citation type="submission" date="2022-03" db="EMBL/GenBank/DDBJ databases">
        <authorList>
            <person name="Nunn A."/>
            <person name="Chopra R."/>
            <person name="Nunn A."/>
            <person name="Contreras Garrido A."/>
        </authorList>
    </citation>
    <scope>NUCLEOTIDE SEQUENCE [LARGE SCALE GENOMIC DNA]</scope>
</reference>
<evidence type="ECO:0000256" key="1">
    <source>
        <dbReference type="SAM" id="MobiDB-lite"/>
    </source>
</evidence>
<dbReference type="PANTHER" id="PTHR35278">
    <property type="entry name" value="TRANSMEMBRANE PROTEIN-RELATED"/>
    <property type="match status" value="1"/>
</dbReference>
<accession>A0AAU9R8Y8</accession>